<dbReference type="EMBL" id="NTMR01000002">
    <property type="protein sequence ID" value="PBK05940.1"/>
    <property type="molecule type" value="Genomic_DNA"/>
</dbReference>
<sequence>MTTQLTARHIAGRNGQPVAVVNGLPGLDAQMTPTQLRQLARQANQIAIDSESGVRGMRRYPEDEEQSYEN</sequence>
<protein>
    <submittedName>
        <fullName evidence="2">Uncharacterized protein</fullName>
    </submittedName>
</protein>
<evidence type="ECO:0000313" key="2">
    <source>
        <dbReference type="EMBL" id="PBK05940.1"/>
    </source>
</evidence>
<feature type="region of interest" description="Disordered" evidence="1">
    <location>
        <begin position="47"/>
        <end position="70"/>
    </location>
</feature>
<proteinExistence type="predicted"/>
<dbReference type="Proteomes" id="UP000242313">
    <property type="component" value="Unassembled WGS sequence"/>
</dbReference>
<accession>A0A2A3MM67</accession>
<dbReference type="RefSeq" id="WP_096003014.1">
    <property type="nucleotide sequence ID" value="NZ_NTMR01000002.1"/>
</dbReference>
<keyword evidence="3" id="KW-1185">Reference proteome</keyword>
<name>A0A2A3MM67_9PSED</name>
<gene>
    <name evidence="2" type="ORF">CNQ84_00760</name>
</gene>
<comment type="caution">
    <text evidence="2">The sequence shown here is derived from an EMBL/GenBank/DDBJ whole genome shotgun (WGS) entry which is preliminary data.</text>
</comment>
<evidence type="ECO:0000256" key="1">
    <source>
        <dbReference type="SAM" id="MobiDB-lite"/>
    </source>
</evidence>
<organism evidence="2 3">
    <name type="scientific">Pseudomonas abyssi</name>
    <dbReference type="NCBI Taxonomy" id="170540"/>
    <lineage>
        <taxon>Bacteria</taxon>
        <taxon>Pseudomonadati</taxon>
        <taxon>Pseudomonadota</taxon>
        <taxon>Gammaproteobacteria</taxon>
        <taxon>Pseudomonadales</taxon>
        <taxon>Pseudomonadaceae</taxon>
        <taxon>Pseudomonas</taxon>
    </lineage>
</organism>
<evidence type="ECO:0000313" key="3">
    <source>
        <dbReference type="Proteomes" id="UP000242313"/>
    </source>
</evidence>
<dbReference type="AlphaFoldDB" id="A0A2A3MM67"/>
<reference evidence="2 3" key="1">
    <citation type="submission" date="2017-09" db="EMBL/GenBank/DDBJ databases">
        <title>Pseudomonas abyssi sp. nov. isolated from Abyssopelagic Water.</title>
        <authorList>
            <person name="Wei Y."/>
        </authorList>
    </citation>
    <scope>NUCLEOTIDE SEQUENCE [LARGE SCALE GENOMIC DNA]</scope>
    <source>
        <strain evidence="2 3">MT5</strain>
    </source>
</reference>